<keyword evidence="4" id="KW-1185">Reference proteome</keyword>
<evidence type="ECO:0000313" key="4">
    <source>
        <dbReference type="Proteomes" id="UP001156873"/>
    </source>
</evidence>
<dbReference type="PANTHER" id="PTHR43312">
    <property type="entry name" value="D-THREO-ALDOSE 1-DEHYDROGENASE"/>
    <property type="match status" value="1"/>
</dbReference>
<name>A0ABT6JQ19_9GAMM</name>
<sequence>MNSRRDFIATASLAATGFALAPLAACSQDRPQGAPPEPREKPTGAIADIVPAGGALLTRTIPATGEAIPAIGVGTSGSYEVPLDSQEFAALEDVLKVFFEGGGSVIDTSPNYSNAEDVVGALLAQGGWRERCFLATKLAADSRAALEAQWADSLRRLQTDRVELLQVHNLRNMAEAMPYARELKAQGVAKYIGITHYLKSGHADTVRLMRAERPDFVQINYSVNAPQAAQTVFPVAQELGIAVMINRAFDDGKLFAATRGKDLPAWAADVGVTSWAQMFLKFVVSHPAVTVVIPATGKPERQADNLKGGVGPLLDEDQQAELAAMFG</sequence>
<protein>
    <submittedName>
        <fullName evidence="3">Aldo/keto reductase</fullName>
    </submittedName>
</protein>
<dbReference type="CDD" id="cd19095">
    <property type="entry name" value="AKR_PA4992-like"/>
    <property type="match status" value="1"/>
</dbReference>
<dbReference type="Pfam" id="PF00248">
    <property type="entry name" value="Aldo_ket_red"/>
    <property type="match status" value="1"/>
</dbReference>
<organism evidence="3 4">
    <name type="scientific">Luteimonas kalidii</name>
    <dbReference type="NCBI Taxonomy" id="3042025"/>
    <lineage>
        <taxon>Bacteria</taxon>
        <taxon>Pseudomonadati</taxon>
        <taxon>Pseudomonadota</taxon>
        <taxon>Gammaproteobacteria</taxon>
        <taxon>Lysobacterales</taxon>
        <taxon>Lysobacteraceae</taxon>
        <taxon>Luteimonas</taxon>
    </lineage>
</organism>
<feature type="chain" id="PRO_5046626694" evidence="1">
    <location>
        <begin position="22"/>
        <end position="327"/>
    </location>
</feature>
<dbReference type="InterPro" id="IPR053135">
    <property type="entry name" value="AKR2_Oxidoreductase"/>
</dbReference>
<reference evidence="3 4" key="1">
    <citation type="submission" date="2023-04" db="EMBL/GenBank/DDBJ databases">
        <title>Luteimonas sp. M1R5S59.</title>
        <authorList>
            <person name="Sun J.-Q."/>
        </authorList>
    </citation>
    <scope>NUCLEOTIDE SEQUENCE [LARGE SCALE GENOMIC DNA]</scope>
    <source>
        <strain evidence="3 4">M1R5S59</strain>
    </source>
</reference>
<evidence type="ECO:0000259" key="2">
    <source>
        <dbReference type="Pfam" id="PF00248"/>
    </source>
</evidence>
<dbReference type="InterPro" id="IPR036812">
    <property type="entry name" value="NAD(P)_OxRdtase_dom_sf"/>
</dbReference>
<feature type="domain" description="NADP-dependent oxidoreductase" evidence="2">
    <location>
        <begin position="71"/>
        <end position="321"/>
    </location>
</feature>
<dbReference type="Gene3D" id="3.20.20.100">
    <property type="entry name" value="NADP-dependent oxidoreductase domain"/>
    <property type="match status" value="1"/>
</dbReference>
<dbReference type="InterPro" id="IPR006311">
    <property type="entry name" value="TAT_signal"/>
</dbReference>
<dbReference type="PROSITE" id="PS51318">
    <property type="entry name" value="TAT"/>
    <property type="match status" value="1"/>
</dbReference>
<keyword evidence="1" id="KW-0732">Signal</keyword>
<proteinExistence type="predicted"/>
<dbReference type="InterPro" id="IPR023210">
    <property type="entry name" value="NADP_OxRdtase_dom"/>
</dbReference>
<dbReference type="PANTHER" id="PTHR43312:SF1">
    <property type="entry name" value="NADP-DEPENDENT OXIDOREDUCTASE DOMAIN-CONTAINING PROTEIN"/>
    <property type="match status" value="1"/>
</dbReference>
<dbReference type="RefSeq" id="WP_280576755.1">
    <property type="nucleotide sequence ID" value="NZ_JARXRO010000007.1"/>
</dbReference>
<evidence type="ECO:0000313" key="3">
    <source>
        <dbReference type="EMBL" id="MDH5832573.1"/>
    </source>
</evidence>
<gene>
    <name evidence="3" type="ORF">QFW81_01310</name>
</gene>
<dbReference type="EMBL" id="JARXRO010000007">
    <property type="protein sequence ID" value="MDH5832573.1"/>
    <property type="molecule type" value="Genomic_DNA"/>
</dbReference>
<comment type="caution">
    <text evidence="3">The sequence shown here is derived from an EMBL/GenBank/DDBJ whole genome shotgun (WGS) entry which is preliminary data.</text>
</comment>
<dbReference type="Proteomes" id="UP001156873">
    <property type="component" value="Unassembled WGS sequence"/>
</dbReference>
<feature type="signal peptide" evidence="1">
    <location>
        <begin position="1"/>
        <end position="21"/>
    </location>
</feature>
<evidence type="ECO:0000256" key="1">
    <source>
        <dbReference type="SAM" id="SignalP"/>
    </source>
</evidence>
<dbReference type="SUPFAM" id="SSF51430">
    <property type="entry name" value="NAD(P)-linked oxidoreductase"/>
    <property type="match status" value="1"/>
</dbReference>
<accession>A0ABT6JQ19</accession>